<keyword evidence="1" id="KW-0479">Metal-binding</keyword>
<keyword evidence="9" id="KW-1185">Reference proteome</keyword>
<reference evidence="8" key="1">
    <citation type="submission" date="2020-01" db="EMBL/GenBank/DDBJ databases">
        <title>Genome Sequencing of Three Apophysomyces-Like Fungal Strains Confirms a Novel Fungal Genus in the Mucoromycota with divergent Burkholderia-like Endosymbiotic Bacteria.</title>
        <authorList>
            <person name="Stajich J.E."/>
            <person name="Macias A.M."/>
            <person name="Carter-House D."/>
            <person name="Lovett B."/>
            <person name="Kasson L.R."/>
            <person name="Berry K."/>
            <person name="Grigoriev I."/>
            <person name="Chang Y."/>
            <person name="Spatafora J."/>
            <person name="Kasson M.T."/>
        </authorList>
    </citation>
    <scope>NUCLEOTIDE SEQUENCE</scope>
    <source>
        <strain evidence="8">NRRL A-21654</strain>
    </source>
</reference>
<evidence type="ECO:0000313" key="9">
    <source>
        <dbReference type="Proteomes" id="UP000605846"/>
    </source>
</evidence>
<evidence type="ECO:0000256" key="2">
    <source>
        <dbReference type="ARBA" id="ARBA00022737"/>
    </source>
</evidence>
<dbReference type="Gene3D" id="3.30.160.60">
    <property type="entry name" value="Classic Zinc Finger"/>
    <property type="match status" value="1"/>
</dbReference>
<dbReference type="InterPro" id="IPR013087">
    <property type="entry name" value="Znf_C2H2_type"/>
</dbReference>
<dbReference type="AlphaFoldDB" id="A0A8H7BUJ0"/>
<evidence type="ECO:0000313" key="8">
    <source>
        <dbReference type="EMBL" id="KAF7730985.1"/>
    </source>
</evidence>
<dbReference type="Pfam" id="PF12874">
    <property type="entry name" value="zf-met"/>
    <property type="match status" value="1"/>
</dbReference>
<evidence type="ECO:0000256" key="6">
    <source>
        <dbReference type="SAM" id="MobiDB-lite"/>
    </source>
</evidence>
<evidence type="ECO:0000256" key="5">
    <source>
        <dbReference type="PROSITE-ProRule" id="PRU00042"/>
    </source>
</evidence>
<name>A0A8H7BUJ0_9FUNG</name>
<dbReference type="Proteomes" id="UP000605846">
    <property type="component" value="Unassembled WGS sequence"/>
</dbReference>
<feature type="compositionally biased region" description="Polar residues" evidence="6">
    <location>
        <begin position="139"/>
        <end position="162"/>
    </location>
</feature>
<keyword evidence="4" id="KW-0862">Zinc</keyword>
<dbReference type="GO" id="GO:0008270">
    <property type="term" value="F:zinc ion binding"/>
    <property type="evidence" value="ECO:0007669"/>
    <property type="project" value="UniProtKB-KW"/>
</dbReference>
<dbReference type="EMBL" id="JABAYA010000012">
    <property type="protein sequence ID" value="KAF7730985.1"/>
    <property type="molecule type" value="Genomic_DNA"/>
</dbReference>
<evidence type="ECO:0000256" key="1">
    <source>
        <dbReference type="ARBA" id="ARBA00022723"/>
    </source>
</evidence>
<dbReference type="SMART" id="SM00355">
    <property type="entry name" value="ZnF_C2H2"/>
    <property type="match status" value="2"/>
</dbReference>
<gene>
    <name evidence="8" type="ORF">EC973_001031</name>
</gene>
<dbReference type="FunFam" id="3.30.160.60:FF:000100">
    <property type="entry name" value="Zinc finger 45-like"/>
    <property type="match status" value="1"/>
</dbReference>
<evidence type="ECO:0000256" key="3">
    <source>
        <dbReference type="ARBA" id="ARBA00022771"/>
    </source>
</evidence>
<feature type="region of interest" description="Disordered" evidence="6">
    <location>
        <begin position="139"/>
        <end position="170"/>
    </location>
</feature>
<evidence type="ECO:0000259" key="7">
    <source>
        <dbReference type="PROSITE" id="PS50157"/>
    </source>
</evidence>
<dbReference type="InterPro" id="IPR036236">
    <property type="entry name" value="Znf_C2H2_sf"/>
</dbReference>
<dbReference type="OrthoDB" id="8922241at2759"/>
<organism evidence="8 9">
    <name type="scientific">Apophysomyces ossiformis</name>
    <dbReference type="NCBI Taxonomy" id="679940"/>
    <lineage>
        <taxon>Eukaryota</taxon>
        <taxon>Fungi</taxon>
        <taxon>Fungi incertae sedis</taxon>
        <taxon>Mucoromycota</taxon>
        <taxon>Mucoromycotina</taxon>
        <taxon>Mucoromycetes</taxon>
        <taxon>Mucorales</taxon>
        <taxon>Mucorineae</taxon>
        <taxon>Mucoraceae</taxon>
        <taxon>Apophysomyces</taxon>
    </lineage>
</organism>
<comment type="caution">
    <text evidence="8">The sequence shown here is derived from an EMBL/GenBank/DDBJ whole genome shotgun (WGS) entry which is preliminary data.</text>
</comment>
<dbReference type="PROSITE" id="PS50157">
    <property type="entry name" value="ZINC_FINGER_C2H2_2"/>
    <property type="match status" value="1"/>
</dbReference>
<evidence type="ECO:0000256" key="4">
    <source>
        <dbReference type="ARBA" id="ARBA00022833"/>
    </source>
</evidence>
<keyword evidence="2" id="KW-0677">Repeat</keyword>
<dbReference type="SUPFAM" id="SSF57667">
    <property type="entry name" value="beta-beta-alpha zinc fingers"/>
    <property type="match status" value="1"/>
</dbReference>
<proteinExistence type="predicted"/>
<keyword evidence="3 5" id="KW-0863">Zinc-finger</keyword>
<dbReference type="PROSITE" id="PS00028">
    <property type="entry name" value="ZINC_FINGER_C2H2_1"/>
    <property type="match status" value="1"/>
</dbReference>
<feature type="domain" description="C2H2-type" evidence="7">
    <location>
        <begin position="230"/>
        <end position="258"/>
    </location>
</feature>
<protein>
    <recommendedName>
        <fullName evidence="7">C2H2-type domain-containing protein</fullName>
    </recommendedName>
</protein>
<sequence>MDHQHPNPCKPPFQHNDPDVTLITAVYNSLESFRQEIANHHYAVYRLKEACDKMLLRISALASDTDEVAMQPSDCSRSFLPDDTPADLQQLLQITQAPSTASFFIHEHINPALVGNWSVNGSVIDEHLFQPCVQYQASEPAPQKSSSTVAGTSRAGSSQPNSAERDQTPALTYCSTPAIARERTPSIAQSLRCIPCNKVYGSKGILKRHQLSKKHHKALRSKLPLGLTRYKCQECNKSFGRKDTMVRHMKHAHVASMVRDPERSPFQ</sequence>
<accession>A0A8H7BUJ0</accession>